<evidence type="ECO:0000313" key="15">
    <source>
        <dbReference type="RefSeq" id="XP_016944207.2"/>
    </source>
</evidence>
<evidence type="ECO:0000313" key="13">
    <source>
        <dbReference type="Proteomes" id="UP001652628"/>
    </source>
</evidence>
<dbReference type="SUPFAM" id="SSF56112">
    <property type="entry name" value="Protein kinase-like (PK-like)"/>
    <property type="match status" value="1"/>
</dbReference>
<dbReference type="EC" id="2.7.12.1" evidence="2"/>
<proteinExistence type="inferred from homology"/>
<keyword evidence="3" id="KW-0723">Serine/threonine-protein kinase</keyword>
<name>A0AB39ZVV1_DROSZ</name>
<evidence type="ECO:0000256" key="1">
    <source>
        <dbReference type="ARBA" id="ARBA00008867"/>
    </source>
</evidence>
<dbReference type="PROSITE" id="PS00108">
    <property type="entry name" value="PROTEIN_KINASE_ST"/>
    <property type="match status" value="1"/>
</dbReference>
<dbReference type="InterPro" id="IPR050494">
    <property type="entry name" value="Ser_Thr_dual-spec_kinase"/>
</dbReference>
<evidence type="ECO:0000259" key="12">
    <source>
        <dbReference type="PROSITE" id="PS50011"/>
    </source>
</evidence>
<dbReference type="SMART" id="SM00220">
    <property type="entry name" value="S_TKc"/>
    <property type="match status" value="1"/>
</dbReference>
<gene>
    <name evidence="14 15" type="primary">Dyrk3</name>
</gene>
<accession>A0AB39ZVV1</accession>
<dbReference type="GO" id="GO:0005737">
    <property type="term" value="C:cytoplasm"/>
    <property type="evidence" value="ECO:0007669"/>
    <property type="project" value="TreeGrafter"/>
</dbReference>
<comment type="similarity">
    <text evidence="1">Belongs to the protein kinase superfamily. CMGC Ser/Thr protein kinase family. MNB/DYRK subfamily.</text>
</comment>
<dbReference type="GO" id="GO:0005856">
    <property type="term" value="C:cytoskeleton"/>
    <property type="evidence" value="ECO:0007669"/>
    <property type="project" value="TreeGrafter"/>
</dbReference>
<dbReference type="RefSeq" id="XP_016944207.2">
    <property type="nucleotide sequence ID" value="XM_017088718.4"/>
</dbReference>
<dbReference type="Gene3D" id="3.30.10.30">
    <property type="entry name" value="DYRK"/>
    <property type="match status" value="1"/>
</dbReference>
<dbReference type="InterPro" id="IPR017441">
    <property type="entry name" value="Protein_kinase_ATP_BS"/>
</dbReference>
<dbReference type="InterPro" id="IPR008271">
    <property type="entry name" value="Ser/Thr_kinase_AS"/>
</dbReference>
<dbReference type="Gene3D" id="3.30.200.20">
    <property type="entry name" value="Phosphorylase Kinase, domain 1"/>
    <property type="match status" value="1"/>
</dbReference>
<dbReference type="GO" id="GO:0005524">
    <property type="term" value="F:ATP binding"/>
    <property type="evidence" value="ECO:0007669"/>
    <property type="project" value="UniProtKB-UniRule"/>
</dbReference>
<dbReference type="GO" id="GO:0005634">
    <property type="term" value="C:nucleus"/>
    <property type="evidence" value="ECO:0007669"/>
    <property type="project" value="TreeGrafter"/>
</dbReference>
<keyword evidence="4" id="KW-0808">Transferase</keyword>
<evidence type="ECO:0000256" key="5">
    <source>
        <dbReference type="ARBA" id="ARBA00022741"/>
    </source>
</evidence>
<organism evidence="13 15">
    <name type="scientific">Drosophila suzukii</name>
    <name type="common">Spotted-wing drosophila fruit fly</name>
    <dbReference type="NCBI Taxonomy" id="28584"/>
    <lineage>
        <taxon>Eukaryota</taxon>
        <taxon>Metazoa</taxon>
        <taxon>Ecdysozoa</taxon>
        <taxon>Arthropoda</taxon>
        <taxon>Hexapoda</taxon>
        <taxon>Insecta</taxon>
        <taxon>Pterygota</taxon>
        <taxon>Neoptera</taxon>
        <taxon>Endopterygota</taxon>
        <taxon>Diptera</taxon>
        <taxon>Brachycera</taxon>
        <taxon>Muscomorpha</taxon>
        <taxon>Ephydroidea</taxon>
        <taxon>Drosophilidae</taxon>
        <taxon>Drosophila</taxon>
        <taxon>Sophophora</taxon>
    </lineage>
</organism>
<evidence type="ECO:0000256" key="6">
    <source>
        <dbReference type="ARBA" id="ARBA00022777"/>
    </source>
</evidence>
<protein>
    <recommendedName>
        <fullName evidence="2">dual-specificity kinase</fullName>
        <ecNumber evidence="2">2.7.12.1</ecNumber>
    </recommendedName>
</protein>
<keyword evidence="7 11" id="KW-0067">ATP-binding</keyword>
<keyword evidence="5 11" id="KW-0547">Nucleotide-binding</keyword>
<dbReference type="PROSITE" id="PS50011">
    <property type="entry name" value="PROTEIN_KINASE_DOM"/>
    <property type="match status" value="1"/>
</dbReference>
<evidence type="ECO:0000256" key="9">
    <source>
        <dbReference type="ARBA" id="ARBA00049308"/>
    </source>
</evidence>
<dbReference type="PROSITE" id="PS00107">
    <property type="entry name" value="PROTEIN_KINASE_ATP"/>
    <property type="match status" value="1"/>
</dbReference>
<dbReference type="Gene3D" id="1.10.510.10">
    <property type="entry name" value="Transferase(Phosphotransferase) domain 1"/>
    <property type="match status" value="1"/>
</dbReference>
<evidence type="ECO:0000313" key="14">
    <source>
        <dbReference type="RefSeq" id="XP_016944206.2"/>
    </source>
</evidence>
<reference evidence="14 15" key="1">
    <citation type="submission" date="2025-05" db="UniProtKB">
        <authorList>
            <consortium name="RefSeq"/>
        </authorList>
    </citation>
    <scope>IDENTIFICATION</scope>
</reference>
<evidence type="ECO:0000256" key="10">
    <source>
        <dbReference type="ARBA" id="ARBA00051680"/>
    </source>
</evidence>
<sequence length="846" mass="93655">MVGSQQKNNHIELSETHALSQTTTYTCESNLNTTPLENIKVSKALSPPTSLPHLRNQMINQNSTQTGITQTNSHTSSHHACRGSGLQYFSSSYGSSAMLHDSKDELQPQLSNKFPNFTENDKNINTSDGCELSGSIQAISLPNVTTLSKKNDVPGLLLGAISSNSKSKSEPECESLVLFNEPPVMENDTFSFHEQIIMSGQQKSELQEKPKVLVVSPQQVMILYMHKLTPYERTEILSYPQIYFIGANAKKRPGVYGPNNSDYDNEQGAYIHVPHDHVAYRYEMLKIIGKGSFGQVIKAYDHKTHEHVALKIVRNEKRFHRQAQEEIRILHHLRRHDKYNTMNIIHMFDYFTFRNHTCITFELLSINLYELIKKNGFKGFSLQLVRKFAHSLLQCLDALYKNDIIHCDMKPENVLLKQQGRSGIKVIDFGSSCFEDQRIYTYIQSRFYRAPEVILGAKYGRAIDMWSLGCILAELLSGHALFPGENESDQLACIIEVLGMPNKNILASSKRSKSFFSPKGYPRYCTVRTMSDGMVVLIGGQSRRGKPRGPPCSKSLSKALDGCKDPLFLNFIRGCLEWDADKRLTPSEALKHPWLRRRLPRPPSSSSGCGGVSGVCFSGNQSPVTGHNKNLSTEVTPASTSATSISLTIKRDSSHSSLRLKYGGVTEADFKLAKCGPEGSVGATKPPLMNTDILVDSLKKTTVASPRLPSTHSADSGGINIQSTVDVGTSKYYPPSLSYLPHMNNNENNRLLKFSGSLNSSANSLTQLEQVTNLDVLGEFSASTTPNLPATDTGYTFDSGSVAIGIAQESLVTLASTYAMDKSIDIIGKTNLSLHSNKIKLQSNDM</sequence>
<dbReference type="PANTHER" id="PTHR24058">
    <property type="entry name" value="DUAL SPECIFICITY PROTEIN KINASE"/>
    <property type="match status" value="1"/>
</dbReference>
<dbReference type="GeneID" id="108020414"/>
<dbReference type="GO" id="GO:0004674">
    <property type="term" value="F:protein serine/threonine kinase activity"/>
    <property type="evidence" value="ECO:0007669"/>
    <property type="project" value="UniProtKB-KW"/>
</dbReference>
<dbReference type="Pfam" id="PF00069">
    <property type="entry name" value="Pkinase"/>
    <property type="match status" value="1"/>
</dbReference>
<dbReference type="AlphaFoldDB" id="A0AB39ZVV1"/>
<keyword evidence="6 14" id="KW-0418">Kinase</keyword>
<evidence type="ECO:0000256" key="4">
    <source>
        <dbReference type="ARBA" id="ARBA00022679"/>
    </source>
</evidence>
<dbReference type="InterPro" id="IPR011009">
    <property type="entry name" value="Kinase-like_dom_sf"/>
</dbReference>
<dbReference type="RefSeq" id="XP_016944206.2">
    <property type="nucleotide sequence ID" value="XM_017088717.4"/>
</dbReference>
<comment type="catalytic activity">
    <reaction evidence="8">
        <text>L-seryl-[protein] + ATP = O-phospho-L-seryl-[protein] + ADP + H(+)</text>
        <dbReference type="Rhea" id="RHEA:17989"/>
        <dbReference type="Rhea" id="RHEA-COMP:9863"/>
        <dbReference type="Rhea" id="RHEA-COMP:11604"/>
        <dbReference type="ChEBI" id="CHEBI:15378"/>
        <dbReference type="ChEBI" id="CHEBI:29999"/>
        <dbReference type="ChEBI" id="CHEBI:30616"/>
        <dbReference type="ChEBI" id="CHEBI:83421"/>
        <dbReference type="ChEBI" id="CHEBI:456216"/>
        <dbReference type="EC" id="2.7.12.1"/>
    </reaction>
</comment>
<evidence type="ECO:0000256" key="11">
    <source>
        <dbReference type="PROSITE-ProRule" id="PRU10141"/>
    </source>
</evidence>
<dbReference type="Proteomes" id="UP001652628">
    <property type="component" value="Chromosome 4"/>
</dbReference>
<feature type="domain" description="Protein kinase" evidence="12">
    <location>
        <begin position="282"/>
        <end position="595"/>
    </location>
</feature>
<evidence type="ECO:0000256" key="7">
    <source>
        <dbReference type="ARBA" id="ARBA00022840"/>
    </source>
</evidence>
<evidence type="ECO:0000256" key="3">
    <source>
        <dbReference type="ARBA" id="ARBA00022527"/>
    </source>
</evidence>
<dbReference type="InterPro" id="IPR000719">
    <property type="entry name" value="Prot_kinase_dom"/>
</dbReference>
<dbReference type="InterPro" id="IPR042521">
    <property type="entry name" value="DYRK"/>
</dbReference>
<dbReference type="PANTHER" id="PTHR24058:SF112">
    <property type="entry name" value="DUAL SPECIFICITY TYROSINE-PHOSPHORYLATION-REGULATED KINASE 3 HOMOLOG-RELATED"/>
    <property type="match status" value="1"/>
</dbReference>
<evidence type="ECO:0000256" key="8">
    <source>
        <dbReference type="ARBA" id="ARBA00049003"/>
    </source>
</evidence>
<evidence type="ECO:0000256" key="2">
    <source>
        <dbReference type="ARBA" id="ARBA00013203"/>
    </source>
</evidence>
<dbReference type="GO" id="GO:0004712">
    <property type="term" value="F:protein serine/threonine/tyrosine kinase activity"/>
    <property type="evidence" value="ECO:0007669"/>
    <property type="project" value="UniProtKB-EC"/>
</dbReference>
<comment type="catalytic activity">
    <reaction evidence="10">
        <text>L-tyrosyl-[protein] + ATP = O-phospho-L-tyrosyl-[protein] + ADP + H(+)</text>
        <dbReference type="Rhea" id="RHEA:10596"/>
        <dbReference type="Rhea" id="RHEA-COMP:10136"/>
        <dbReference type="Rhea" id="RHEA-COMP:20101"/>
        <dbReference type="ChEBI" id="CHEBI:15378"/>
        <dbReference type="ChEBI" id="CHEBI:30616"/>
        <dbReference type="ChEBI" id="CHEBI:46858"/>
        <dbReference type="ChEBI" id="CHEBI:61978"/>
        <dbReference type="ChEBI" id="CHEBI:456216"/>
        <dbReference type="EC" id="2.7.12.1"/>
    </reaction>
</comment>
<keyword evidence="13" id="KW-1185">Reference proteome</keyword>
<dbReference type="CDD" id="cd14224">
    <property type="entry name" value="PKc_DYRK2_3"/>
    <property type="match status" value="1"/>
</dbReference>
<comment type="catalytic activity">
    <reaction evidence="9">
        <text>L-threonyl-[protein] + ATP = O-phospho-L-threonyl-[protein] + ADP + H(+)</text>
        <dbReference type="Rhea" id="RHEA:46608"/>
        <dbReference type="Rhea" id="RHEA-COMP:11060"/>
        <dbReference type="Rhea" id="RHEA-COMP:11605"/>
        <dbReference type="ChEBI" id="CHEBI:15378"/>
        <dbReference type="ChEBI" id="CHEBI:30013"/>
        <dbReference type="ChEBI" id="CHEBI:30616"/>
        <dbReference type="ChEBI" id="CHEBI:61977"/>
        <dbReference type="ChEBI" id="CHEBI:456216"/>
        <dbReference type="EC" id="2.7.12.1"/>
    </reaction>
</comment>
<feature type="binding site" evidence="11">
    <location>
        <position position="311"/>
    </location>
    <ligand>
        <name>ATP</name>
        <dbReference type="ChEBI" id="CHEBI:30616"/>
    </ligand>
</feature>